<comment type="similarity">
    <text evidence="2">Belongs to the eukaryotic/archaeal RNase P protein component 3 family.</text>
</comment>
<sequence length="341" mass="37008">MYFDLNIPVQKAAQKQNISKKGKQPQQEPTVSWTPAEISTIEGRIDLLVHLGYSVIGLSQTVNKKVDPKTHVNFLDSLLSRLRTRPGIVYLKRLNIILDAESEKGFGLINASVSLFNRYDLIALSAISAHSPYNFPSIDLPRLPYHLKHTLIRSAIKNGAVFEINYVGALGGENDAVLIDANAAESGSGAKRNWWSSTRELIAGGVVAEADVRPPRDISNLIHVLGLAQDAAHDAFAKTPKSLIIRAETRKTYRAVPPKVIIPHTSSSPRVTPDQPMDEDPEPSSVSTMADANKGVQGQLRVPSKRSQDNALGPSSTTPQPPGAGAVSGKKKKRKLNQEGL</sequence>
<dbReference type="EMBL" id="JADNYJ010000046">
    <property type="protein sequence ID" value="KAF8900696.1"/>
    <property type="molecule type" value="Genomic_DNA"/>
</dbReference>
<comment type="subcellular location">
    <subcellularLocation>
        <location evidence="1">Nucleus</location>
    </subcellularLocation>
</comment>
<dbReference type="AlphaFoldDB" id="A0A9P5TM90"/>
<dbReference type="PANTHER" id="PTHR13031:SF0">
    <property type="entry name" value="RIBONUCLEASE P PROTEIN SUBUNIT P30"/>
    <property type="match status" value="1"/>
</dbReference>
<keyword evidence="3" id="KW-0819">tRNA processing</keyword>
<dbReference type="GO" id="GO:0008033">
    <property type="term" value="P:tRNA processing"/>
    <property type="evidence" value="ECO:0007669"/>
    <property type="project" value="UniProtKB-KW"/>
</dbReference>
<dbReference type="OrthoDB" id="17948at2759"/>
<dbReference type="Gene3D" id="3.20.20.140">
    <property type="entry name" value="Metal-dependent hydrolases"/>
    <property type="match status" value="1"/>
</dbReference>
<protein>
    <submittedName>
        <fullName evidence="5">PHP domain-like protein</fullName>
    </submittedName>
</protein>
<reference evidence="5" key="1">
    <citation type="submission" date="2020-11" db="EMBL/GenBank/DDBJ databases">
        <authorList>
            <consortium name="DOE Joint Genome Institute"/>
            <person name="Ahrendt S."/>
            <person name="Riley R."/>
            <person name="Andreopoulos W."/>
            <person name="LaButti K."/>
            <person name="Pangilinan J."/>
            <person name="Ruiz-duenas F.J."/>
            <person name="Barrasa J.M."/>
            <person name="Sanchez-Garcia M."/>
            <person name="Camarero S."/>
            <person name="Miyauchi S."/>
            <person name="Serrano A."/>
            <person name="Linde D."/>
            <person name="Babiker R."/>
            <person name="Drula E."/>
            <person name="Ayuso-Fernandez I."/>
            <person name="Pacheco R."/>
            <person name="Padilla G."/>
            <person name="Ferreira P."/>
            <person name="Barriuso J."/>
            <person name="Kellner H."/>
            <person name="Castanera R."/>
            <person name="Alfaro M."/>
            <person name="Ramirez L."/>
            <person name="Pisabarro A.G."/>
            <person name="Kuo A."/>
            <person name="Tritt A."/>
            <person name="Lipzen A."/>
            <person name="He G."/>
            <person name="Yan M."/>
            <person name="Ng V."/>
            <person name="Cullen D."/>
            <person name="Martin F."/>
            <person name="Rosso M.-N."/>
            <person name="Henrissat B."/>
            <person name="Hibbett D."/>
            <person name="Martinez A.T."/>
            <person name="Grigoriev I.V."/>
        </authorList>
    </citation>
    <scope>NUCLEOTIDE SEQUENCE</scope>
    <source>
        <strain evidence="5">AH 44721</strain>
    </source>
</reference>
<name>A0A9P5TM90_GYMJU</name>
<dbReference type="SUPFAM" id="SSF89550">
    <property type="entry name" value="PHP domain-like"/>
    <property type="match status" value="1"/>
</dbReference>
<dbReference type="PANTHER" id="PTHR13031">
    <property type="entry name" value="RIBONUCLEASE P SUBUNIT P30"/>
    <property type="match status" value="1"/>
</dbReference>
<feature type="compositionally biased region" description="Polar residues" evidence="4">
    <location>
        <begin position="309"/>
        <end position="318"/>
    </location>
</feature>
<dbReference type="InterPro" id="IPR016195">
    <property type="entry name" value="Pol/histidinol_Pase-like"/>
</dbReference>
<dbReference type="GO" id="GO:0003723">
    <property type="term" value="F:RNA binding"/>
    <property type="evidence" value="ECO:0007669"/>
    <property type="project" value="TreeGrafter"/>
</dbReference>
<evidence type="ECO:0000256" key="2">
    <source>
        <dbReference type="ARBA" id="ARBA00007331"/>
    </source>
</evidence>
<evidence type="ECO:0000256" key="1">
    <source>
        <dbReference type="ARBA" id="ARBA00004123"/>
    </source>
</evidence>
<dbReference type="InterPro" id="IPR002738">
    <property type="entry name" value="RNase_P_p30"/>
</dbReference>
<accession>A0A9P5TM90</accession>
<feature type="region of interest" description="Disordered" evidence="4">
    <location>
        <begin position="256"/>
        <end position="341"/>
    </location>
</feature>
<gene>
    <name evidence="5" type="ORF">CPB84DRAFT_1815352</name>
</gene>
<keyword evidence="6" id="KW-1185">Reference proteome</keyword>
<dbReference type="GO" id="GO:0005655">
    <property type="term" value="C:nucleolar ribonuclease P complex"/>
    <property type="evidence" value="ECO:0007669"/>
    <property type="project" value="TreeGrafter"/>
</dbReference>
<evidence type="ECO:0000313" key="5">
    <source>
        <dbReference type="EMBL" id="KAF8900696.1"/>
    </source>
</evidence>
<evidence type="ECO:0000256" key="4">
    <source>
        <dbReference type="SAM" id="MobiDB-lite"/>
    </source>
</evidence>
<comment type="caution">
    <text evidence="5">The sequence shown here is derived from an EMBL/GenBank/DDBJ whole genome shotgun (WGS) entry which is preliminary data.</text>
</comment>
<dbReference type="Proteomes" id="UP000724874">
    <property type="component" value="Unassembled WGS sequence"/>
</dbReference>
<proteinExistence type="inferred from homology"/>
<evidence type="ECO:0000256" key="3">
    <source>
        <dbReference type="ARBA" id="ARBA00022694"/>
    </source>
</evidence>
<dbReference type="Pfam" id="PF01876">
    <property type="entry name" value="RNase_P_p30"/>
    <property type="match status" value="1"/>
</dbReference>
<organism evidence="5 6">
    <name type="scientific">Gymnopilus junonius</name>
    <name type="common">Spectacular rustgill mushroom</name>
    <name type="synonym">Gymnopilus spectabilis subsp. junonius</name>
    <dbReference type="NCBI Taxonomy" id="109634"/>
    <lineage>
        <taxon>Eukaryota</taxon>
        <taxon>Fungi</taxon>
        <taxon>Dikarya</taxon>
        <taxon>Basidiomycota</taxon>
        <taxon>Agaricomycotina</taxon>
        <taxon>Agaricomycetes</taxon>
        <taxon>Agaricomycetidae</taxon>
        <taxon>Agaricales</taxon>
        <taxon>Agaricineae</taxon>
        <taxon>Hymenogastraceae</taxon>
        <taxon>Gymnopilus</taxon>
    </lineage>
</organism>
<evidence type="ECO:0000313" key="6">
    <source>
        <dbReference type="Proteomes" id="UP000724874"/>
    </source>
</evidence>